<dbReference type="GO" id="GO:0004525">
    <property type="term" value="F:ribonuclease III activity"/>
    <property type="evidence" value="ECO:0007669"/>
    <property type="project" value="InterPro"/>
</dbReference>
<accession>A0AAP0P722</accession>
<dbReference type="InterPro" id="IPR036389">
    <property type="entry name" value="RNase_III_sf"/>
</dbReference>
<evidence type="ECO:0000313" key="2">
    <source>
        <dbReference type="Proteomes" id="UP001419268"/>
    </source>
</evidence>
<comment type="caution">
    <text evidence="1">The sequence shown here is derived from an EMBL/GenBank/DDBJ whole genome shotgun (WGS) entry which is preliminary data.</text>
</comment>
<proteinExistence type="predicted"/>
<dbReference type="AlphaFoldDB" id="A0AAP0P722"/>
<gene>
    <name evidence="1" type="ORF">Scep_012826</name>
</gene>
<organism evidence="1 2">
    <name type="scientific">Stephania cephalantha</name>
    <dbReference type="NCBI Taxonomy" id="152367"/>
    <lineage>
        <taxon>Eukaryota</taxon>
        <taxon>Viridiplantae</taxon>
        <taxon>Streptophyta</taxon>
        <taxon>Embryophyta</taxon>
        <taxon>Tracheophyta</taxon>
        <taxon>Spermatophyta</taxon>
        <taxon>Magnoliopsida</taxon>
        <taxon>Ranunculales</taxon>
        <taxon>Menispermaceae</taxon>
        <taxon>Menispermoideae</taxon>
        <taxon>Cissampelideae</taxon>
        <taxon>Stephania</taxon>
    </lineage>
</organism>
<dbReference type="Gene3D" id="1.10.1520.10">
    <property type="entry name" value="Ribonuclease III domain"/>
    <property type="match status" value="1"/>
</dbReference>
<dbReference type="GO" id="GO:0006396">
    <property type="term" value="P:RNA processing"/>
    <property type="evidence" value="ECO:0007669"/>
    <property type="project" value="InterPro"/>
</dbReference>
<reference evidence="1 2" key="1">
    <citation type="submission" date="2024-01" db="EMBL/GenBank/DDBJ databases">
        <title>Genome assemblies of Stephania.</title>
        <authorList>
            <person name="Yang L."/>
        </authorList>
    </citation>
    <scope>NUCLEOTIDE SEQUENCE [LARGE SCALE GENOMIC DNA]</scope>
    <source>
        <strain evidence="1">JXDWG</strain>
        <tissue evidence="1">Leaf</tissue>
    </source>
</reference>
<dbReference type="EMBL" id="JBBNAG010000005">
    <property type="protein sequence ID" value="KAK9133298.1"/>
    <property type="molecule type" value="Genomic_DNA"/>
</dbReference>
<keyword evidence="2" id="KW-1185">Reference proteome</keyword>
<sequence length="220" mass="24705">MESSSIEASGEDCGVQLQRQVSVGGGTDAFLLHVGSSLRRLEFFGTPRSARRQVLVRGLSRIQPRQAHEFPISHHEHGDARSCRPPPRSLHLSSLHLSAAGTELTTICSVEEFARVVREEGDEIRHSGVVDVAPKVLADVVESILVALYIDSDYDLKKLWDDGPSHERRFICSVQIDTKEGHLQRLGDMKFKVKDAKNSSLQTCYVVYDLPHNKYRRFLD</sequence>
<protein>
    <submittedName>
        <fullName evidence="1">Uncharacterized protein</fullName>
    </submittedName>
</protein>
<dbReference type="Proteomes" id="UP001419268">
    <property type="component" value="Unassembled WGS sequence"/>
</dbReference>
<evidence type="ECO:0000313" key="1">
    <source>
        <dbReference type="EMBL" id="KAK9133298.1"/>
    </source>
</evidence>
<name>A0AAP0P722_9MAGN</name>